<dbReference type="InterPro" id="IPR036259">
    <property type="entry name" value="MFS_trans_sf"/>
</dbReference>
<keyword evidence="3" id="KW-1185">Reference proteome</keyword>
<dbReference type="Proteomes" id="UP000606172">
    <property type="component" value="Unassembled WGS sequence"/>
</dbReference>
<feature type="transmembrane region" description="Helical" evidence="1">
    <location>
        <begin position="33"/>
        <end position="57"/>
    </location>
</feature>
<proteinExistence type="predicted"/>
<dbReference type="Gene3D" id="1.20.1250.20">
    <property type="entry name" value="MFS general substrate transporter like domains"/>
    <property type="match status" value="1"/>
</dbReference>
<protein>
    <recommendedName>
        <fullName evidence="4">DUF2178 domain-containing protein</fullName>
    </recommendedName>
</protein>
<evidence type="ECO:0000313" key="2">
    <source>
        <dbReference type="EMBL" id="GII92381.1"/>
    </source>
</evidence>
<comment type="caution">
    <text evidence="2">The sequence shown here is derived from an EMBL/GenBank/DDBJ whole genome shotgun (WGS) entry which is preliminary data.</text>
</comment>
<feature type="transmembrane region" description="Helical" evidence="1">
    <location>
        <begin position="63"/>
        <end position="84"/>
    </location>
</feature>
<dbReference type="AlphaFoldDB" id="A0A919RI38"/>
<feature type="transmembrane region" description="Helical" evidence="1">
    <location>
        <begin position="115"/>
        <end position="133"/>
    </location>
</feature>
<evidence type="ECO:0000256" key="1">
    <source>
        <dbReference type="SAM" id="Phobius"/>
    </source>
</evidence>
<gene>
    <name evidence="2" type="ORF">Ssi02_26120</name>
</gene>
<reference evidence="2" key="1">
    <citation type="submission" date="2021-01" db="EMBL/GenBank/DDBJ databases">
        <title>Whole genome shotgun sequence of Sinosporangium siamense NBRC 109515.</title>
        <authorList>
            <person name="Komaki H."/>
            <person name="Tamura T."/>
        </authorList>
    </citation>
    <scope>NUCLEOTIDE SEQUENCE</scope>
    <source>
        <strain evidence="2">NBRC 109515</strain>
    </source>
</reference>
<name>A0A919RI38_9ACTN</name>
<dbReference type="EMBL" id="BOOW01000015">
    <property type="protein sequence ID" value="GII92381.1"/>
    <property type="molecule type" value="Genomic_DNA"/>
</dbReference>
<keyword evidence="1" id="KW-1133">Transmembrane helix</keyword>
<evidence type="ECO:0008006" key="4">
    <source>
        <dbReference type="Google" id="ProtNLM"/>
    </source>
</evidence>
<accession>A0A919RI38</accession>
<keyword evidence="1" id="KW-0812">Transmembrane</keyword>
<evidence type="ECO:0000313" key="3">
    <source>
        <dbReference type="Proteomes" id="UP000606172"/>
    </source>
</evidence>
<feature type="transmembrane region" description="Helical" evidence="1">
    <location>
        <begin position="139"/>
        <end position="160"/>
    </location>
</feature>
<keyword evidence="1" id="KW-0472">Membrane</keyword>
<dbReference type="RefSeq" id="WP_204025162.1">
    <property type="nucleotide sequence ID" value="NZ_BOOW01000015.1"/>
</dbReference>
<organism evidence="2 3">
    <name type="scientific">Sinosporangium siamense</name>
    <dbReference type="NCBI Taxonomy" id="1367973"/>
    <lineage>
        <taxon>Bacteria</taxon>
        <taxon>Bacillati</taxon>
        <taxon>Actinomycetota</taxon>
        <taxon>Actinomycetes</taxon>
        <taxon>Streptosporangiales</taxon>
        <taxon>Streptosporangiaceae</taxon>
        <taxon>Sinosporangium</taxon>
    </lineage>
</organism>
<dbReference type="SUPFAM" id="SSF103473">
    <property type="entry name" value="MFS general substrate transporter"/>
    <property type="match status" value="1"/>
</dbReference>
<sequence>MSKHDRLRRRQARIDSAAVRSRVISTRAGRRRIVLVGCAVLALLWIGQGVIIALAPSDLARNIYVVMLVLVVLIGFAVIGWLVAATRGALDLPEHVLDERQRGERHRALATSHRMTSFLLFAGYLAALLWVLSVEGDMVPVPAALLATMPMTIAATHWSVPTLIAAWRIPDPTPDDENDENDDS</sequence>